<dbReference type="WBParaSite" id="MCU_014319-RA">
    <property type="protein sequence ID" value="MCU_014319-RA"/>
    <property type="gene ID" value="MCU_014319"/>
</dbReference>
<reference evidence="2 3" key="1">
    <citation type="submission" date="2018-10" db="EMBL/GenBank/DDBJ databases">
        <authorList>
            <consortium name="Pathogen Informatics"/>
        </authorList>
    </citation>
    <scope>NUCLEOTIDE SEQUENCE [LARGE SCALE GENOMIC DNA]</scope>
</reference>
<gene>
    <name evidence="2" type="ORF">MCOS_LOCUS4988</name>
</gene>
<feature type="region of interest" description="Disordered" evidence="1">
    <location>
        <begin position="16"/>
        <end position="63"/>
    </location>
</feature>
<dbReference type="STRING" id="53468.A0A0R3UDI9"/>
<evidence type="ECO:0000313" key="3">
    <source>
        <dbReference type="Proteomes" id="UP000267029"/>
    </source>
</evidence>
<sequence>MDGVVLTRVGLNTIRRAMLKDQSKRPPVVPRQKSSQTSSTPTPGAHSAVDTAPPSVYTPVSSS</sequence>
<feature type="compositionally biased region" description="Low complexity" evidence="1">
    <location>
        <begin position="34"/>
        <end position="43"/>
    </location>
</feature>
<evidence type="ECO:0000313" key="4">
    <source>
        <dbReference type="WBParaSite" id="MCU_014319-RA"/>
    </source>
</evidence>
<proteinExistence type="predicted"/>
<evidence type="ECO:0000313" key="2">
    <source>
        <dbReference type="EMBL" id="VDD78985.1"/>
    </source>
</evidence>
<keyword evidence="3" id="KW-1185">Reference proteome</keyword>
<evidence type="ECO:0000256" key="1">
    <source>
        <dbReference type="SAM" id="MobiDB-lite"/>
    </source>
</evidence>
<reference evidence="4" key="2">
    <citation type="submission" date="2019-11" db="UniProtKB">
        <authorList>
            <consortium name="WormBaseParasite"/>
        </authorList>
    </citation>
    <scope>IDENTIFICATION</scope>
</reference>
<dbReference type="EMBL" id="UXSR01002984">
    <property type="protein sequence ID" value="VDD78985.1"/>
    <property type="molecule type" value="Genomic_DNA"/>
</dbReference>
<organism evidence="2 3">
    <name type="scientific">Mesocestoides corti</name>
    <name type="common">Flatworm</name>
    <dbReference type="NCBI Taxonomy" id="53468"/>
    <lineage>
        <taxon>Eukaryota</taxon>
        <taxon>Metazoa</taxon>
        <taxon>Spiralia</taxon>
        <taxon>Lophotrochozoa</taxon>
        <taxon>Platyhelminthes</taxon>
        <taxon>Cestoda</taxon>
        <taxon>Eucestoda</taxon>
        <taxon>Cyclophyllidea</taxon>
        <taxon>Mesocestoididae</taxon>
        <taxon>Mesocestoides</taxon>
    </lineage>
</organism>
<dbReference type="Proteomes" id="UP000267029">
    <property type="component" value="Unassembled WGS sequence"/>
</dbReference>
<dbReference type="AlphaFoldDB" id="A0A0R3UDI9"/>
<name>A0A0R3UDI9_MESCO</name>
<protein>
    <submittedName>
        <fullName evidence="2 4">Uncharacterized protein</fullName>
    </submittedName>
</protein>
<accession>A0A0R3UDI9</accession>